<dbReference type="Proteomes" id="UP001601059">
    <property type="component" value="Unassembled WGS sequence"/>
</dbReference>
<organism evidence="1 2">
    <name type="scientific">Cytobacillus spartinae</name>
    <dbReference type="NCBI Taxonomy" id="3299023"/>
    <lineage>
        <taxon>Bacteria</taxon>
        <taxon>Bacillati</taxon>
        <taxon>Bacillota</taxon>
        <taxon>Bacilli</taxon>
        <taxon>Bacillales</taxon>
        <taxon>Bacillaceae</taxon>
        <taxon>Cytobacillus</taxon>
    </lineage>
</organism>
<dbReference type="RefSeq" id="WP_389364895.1">
    <property type="nucleotide sequence ID" value="NZ_JBIACK010000021.1"/>
</dbReference>
<dbReference type="InterPro" id="IPR036638">
    <property type="entry name" value="HLH_DNA-bd_sf"/>
</dbReference>
<dbReference type="InterPro" id="IPR053028">
    <property type="entry name" value="Spo0E-like_phosphatase"/>
</dbReference>
<evidence type="ECO:0000313" key="1">
    <source>
        <dbReference type="EMBL" id="MFE8703944.1"/>
    </source>
</evidence>
<name>A0ABW6KJM9_9BACI</name>
<sequence>MHFVGTPCLKEEIELKRQQMLELAKSYGFLHPNVIKISQDLDLLINRMQNNIKRED</sequence>
<dbReference type="EMBL" id="JBIACK010000021">
    <property type="protein sequence ID" value="MFE8703944.1"/>
    <property type="molecule type" value="Genomic_DNA"/>
</dbReference>
<dbReference type="PANTHER" id="PTHR41263">
    <property type="entry name" value="ASPARTYL-PHOSPHATE PHOSPHATASE YISI"/>
    <property type="match status" value="1"/>
</dbReference>
<comment type="caution">
    <text evidence="1">The sequence shown here is derived from an EMBL/GenBank/DDBJ whole genome shotgun (WGS) entry which is preliminary data.</text>
</comment>
<dbReference type="InterPro" id="IPR018540">
    <property type="entry name" value="Spo0E-like"/>
</dbReference>
<evidence type="ECO:0000313" key="2">
    <source>
        <dbReference type="Proteomes" id="UP001601059"/>
    </source>
</evidence>
<accession>A0ABW6KJM9</accession>
<dbReference type="SUPFAM" id="SSF140500">
    <property type="entry name" value="BAS1536-like"/>
    <property type="match status" value="1"/>
</dbReference>
<keyword evidence="2" id="KW-1185">Reference proteome</keyword>
<protein>
    <submittedName>
        <fullName evidence="1">Aspartyl-phosphate phosphatase Spo0E family protein</fullName>
    </submittedName>
</protein>
<proteinExistence type="predicted"/>
<dbReference type="InterPro" id="IPR037208">
    <property type="entry name" value="Spo0E-like_sf"/>
</dbReference>
<gene>
    <name evidence="1" type="ORF">ACFYKX_25560</name>
</gene>
<dbReference type="PANTHER" id="PTHR41263:SF1">
    <property type="entry name" value="ASPARTYL-PHOSPHATE PHOSPHATASE YISI"/>
    <property type="match status" value="1"/>
</dbReference>
<reference evidence="1 2" key="1">
    <citation type="submission" date="2024-08" db="EMBL/GenBank/DDBJ databases">
        <title>Two novel Cytobacillus novel species.</title>
        <authorList>
            <person name="Liu G."/>
        </authorList>
    </citation>
    <scope>NUCLEOTIDE SEQUENCE [LARGE SCALE GENOMIC DNA]</scope>
    <source>
        <strain evidence="1 2">FJAT-54145</strain>
    </source>
</reference>
<dbReference type="Gene3D" id="4.10.280.10">
    <property type="entry name" value="Helix-loop-helix DNA-binding domain"/>
    <property type="match status" value="1"/>
</dbReference>
<dbReference type="Pfam" id="PF09388">
    <property type="entry name" value="SpoOE-like"/>
    <property type="match status" value="1"/>
</dbReference>